<dbReference type="HOGENOM" id="CLU_2373412_0_0_1"/>
<dbReference type="Proteomes" id="UP000054538">
    <property type="component" value="Unassembled WGS sequence"/>
</dbReference>
<name>A0A0D0DQW2_9AGAM</name>
<evidence type="ECO:0000313" key="2">
    <source>
        <dbReference type="Proteomes" id="UP000054538"/>
    </source>
</evidence>
<reference evidence="1 2" key="1">
    <citation type="submission" date="2014-04" db="EMBL/GenBank/DDBJ databases">
        <authorList>
            <consortium name="DOE Joint Genome Institute"/>
            <person name="Kuo A."/>
            <person name="Kohler A."/>
            <person name="Jargeat P."/>
            <person name="Nagy L.G."/>
            <person name="Floudas D."/>
            <person name="Copeland A."/>
            <person name="Barry K.W."/>
            <person name="Cichocki N."/>
            <person name="Veneault-Fourrey C."/>
            <person name="LaButti K."/>
            <person name="Lindquist E.A."/>
            <person name="Lipzen A."/>
            <person name="Lundell T."/>
            <person name="Morin E."/>
            <person name="Murat C."/>
            <person name="Sun H."/>
            <person name="Tunlid A."/>
            <person name="Henrissat B."/>
            <person name="Grigoriev I.V."/>
            <person name="Hibbett D.S."/>
            <person name="Martin F."/>
            <person name="Nordberg H.P."/>
            <person name="Cantor M.N."/>
            <person name="Hua S.X."/>
        </authorList>
    </citation>
    <scope>NUCLEOTIDE SEQUENCE [LARGE SCALE GENOMIC DNA]</scope>
    <source>
        <strain evidence="1 2">Ve08.2h10</strain>
    </source>
</reference>
<protein>
    <submittedName>
        <fullName evidence="1">Uncharacterized protein</fullName>
    </submittedName>
</protein>
<sequence>MDRWVLALFPRGHAVVTLLIDHNQEGRFVEADHHGIMDPPYELCVQTVSFIPRKLWSSTAVTDQCLSTVRLGAVCLMLRSATRTHCDLLSKADFI</sequence>
<proteinExistence type="predicted"/>
<dbReference type="EMBL" id="KN825066">
    <property type="protein sequence ID" value="KIK95063.1"/>
    <property type="molecule type" value="Genomic_DNA"/>
</dbReference>
<organism evidence="1 2">
    <name type="scientific">Paxillus rubicundulus Ve08.2h10</name>
    <dbReference type="NCBI Taxonomy" id="930991"/>
    <lineage>
        <taxon>Eukaryota</taxon>
        <taxon>Fungi</taxon>
        <taxon>Dikarya</taxon>
        <taxon>Basidiomycota</taxon>
        <taxon>Agaricomycotina</taxon>
        <taxon>Agaricomycetes</taxon>
        <taxon>Agaricomycetidae</taxon>
        <taxon>Boletales</taxon>
        <taxon>Paxilineae</taxon>
        <taxon>Paxillaceae</taxon>
        <taxon>Paxillus</taxon>
    </lineage>
</organism>
<evidence type="ECO:0000313" key="1">
    <source>
        <dbReference type="EMBL" id="KIK95063.1"/>
    </source>
</evidence>
<keyword evidence="2" id="KW-1185">Reference proteome</keyword>
<reference evidence="2" key="2">
    <citation type="submission" date="2015-01" db="EMBL/GenBank/DDBJ databases">
        <title>Evolutionary Origins and Diversification of the Mycorrhizal Mutualists.</title>
        <authorList>
            <consortium name="DOE Joint Genome Institute"/>
            <consortium name="Mycorrhizal Genomics Consortium"/>
            <person name="Kohler A."/>
            <person name="Kuo A."/>
            <person name="Nagy L.G."/>
            <person name="Floudas D."/>
            <person name="Copeland A."/>
            <person name="Barry K.W."/>
            <person name="Cichocki N."/>
            <person name="Veneault-Fourrey C."/>
            <person name="LaButti K."/>
            <person name="Lindquist E.A."/>
            <person name="Lipzen A."/>
            <person name="Lundell T."/>
            <person name="Morin E."/>
            <person name="Murat C."/>
            <person name="Riley R."/>
            <person name="Ohm R."/>
            <person name="Sun H."/>
            <person name="Tunlid A."/>
            <person name="Henrissat B."/>
            <person name="Grigoriev I.V."/>
            <person name="Hibbett D.S."/>
            <person name="Martin F."/>
        </authorList>
    </citation>
    <scope>NUCLEOTIDE SEQUENCE [LARGE SCALE GENOMIC DNA]</scope>
    <source>
        <strain evidence="2">Ve08.2h10</strain>
    </source>
</reference>
<accession>A0A0D0DQW2</accession>
<dbReference type="InParanoid" id="A0A0D0DQW2"/>
<dbReference type="AlphaFoldDB" id="A0A0D0DQW2"/>
<gene>
    <name evidence="1" type="ORF">PAXRUDRAFT_827366</name>
</gene>